<comment type="caution">
    <text evidence="2">The sequence shown here is derived from an EMBL/GenBank/DDBJ whole genome shotgun (WGS) entry which is preliminary data.</text>
</comment>
<evidence type="ECO:0000313" key="3">
    <source>
        <dbReference type="Proteomes" id="UP001189429"/>
    </source>
</evidence>
<sequence>WGSTCKRAVQSASKQKKKKQEQHAAWEMLRRALIICPIAPDRNTGHMGPPSAEGGPRLAPLQGEERCATTGGKLKLGRIGAGRRGSDAGIVQGRVGARIDARTGAIPPTENGHVQRAASGPHPTAG</sequence>
<organism evidence="2 3">
    <name type="scientific">Prorocentrum cordatum</name>
    <dbReference type="NCBI Taxonomy" id="2364126"/>
    <lineage>
        <taxon>Eukaryota</taxon>
        <taxon>Sar</taxon>
        <taxon>Alveolata</taxon>
        <taxon>Dinophyceae</taxon>
        <taxon>Prorocentrales</taxon>
        <taxon>Prorocentraceae</taxon>
        <taxon>Prorocentrum</taxon>
    </lineage>
</organism>
<keyword evidence="3" id="KW-1185">Reference proteome</keyword>
<proteinExistence type="predicted"/>
<name>A0ABN9QWE2_9DINO</name>
<reference evidence="2" key="1">
    <citation type="submission" date="2023-10" db="EMBL/GenBank/DDBJ databases">
        <authorList>
            <person name="Chen Y."/>
            <person name="Shah S."/>
            <person name="Dougan E. K."/>
            <person name="Thang M."/>
            <person name="Chan C."/>
        </authorList>
    </citation>
    <scope>NUCLEOTIDE SEQUENCE [LARGE SCALE GENOMIC DNA]</scope>
</reference>
<dbReference type="Proteomes" id="UP001189429">
    <property type="component" value="Unassembled WGS sequence"/>
</dbReference>
<protein>
    <submittedName>
        <fullName evidence="2">Uncharacterized protein</fullName>
    </submittedName>
</protein>
<dbReference type="EMBL" id="CAUYUJ010004713">
    <property type="protein sequence ID" value="CAK0810662.1"/>
    <property type="molecule type" value="Genomic_DNA"/>
</dbReference>
<feature type="region of interest" description="Disordered" evidence="1">
    <location>
        <begin position="1"/>
        <end position="24"/>
    </location>
</feature>
<feature type="non-terminal residue" evidence="2">
    <location>
        <position position="1"/>
    </location>
</feature>
<feature type="compositionally biased region" description="Low complexity" evidence="1">
    <location>
        <begin position="1"/>
        <end position="13"/>
    </location>
</feature>
<feature type="region of interest" description="Disordered" evidence="1">
    <location>
        <begin position="102"/>
        <end position="126"/>
    </location>
</feature>
<accession>A0ABN9QWE2</accession>
<evidence type="ECO:0000256" key="1">
    <source>
        <dbReference type="SAM" id="MobiDB-lite"/>
    </source>
</evidence>
<evidence type="ECO:0000313" key="2">
    <source>
        <dbReference type="EMBL" id="CAK0810662.1"/>
    </source>
</evidence>
<gene>
    <name evidence="2" type="ORF">PCOR1329_LOCUS15558</name>
</gene>
<feature type="region of interest" description="Disordered" evidence="1">
    <location>
        <begin position="40"/>
        <end position="61"/>
    </location>
</feature>